<proteinExistence type="predicted"/>
<evidence type="ECO:0000313" key="2">
    <source>
        <dbReference type="EMBL" id="BAD73581.1"/>
    </source>
</evidence>
<gene>
    <name evidence="2" type="primary">B1108H10.33</name>
</gene>
<dbReference type="AlphaFoldDB" id="Q5QLY9"/>
<accession>Q5QLY9</accession>
<sequence length="176" mass="19746">MDYYTDGGIITCVNREVYASRVEIRRSSYHDVVKVSELEDILDISDVQTYVINSSRVVYLTERPQLRSCGVSNTKLSSSQTYKCEICSRTLLDDFRFCSLGCNFAAIKRDNEKNVAQNGIASNANEVKIGTNNGSTNAGSANEISSDANNYRNEIPSSTRVIRHRRKGIPRRAPFF</sequence>
<dbReference type="InterPro" id="IPR006734">
    <property type="entry name" value="PLATZ"/>
</dbReference>
<dbReference type="PANTHER" id="PTHR31065">
    <property type="entry name" value="PLATZ TRANSCRIPTION FACTOR FAMILY PROTEIN"/>
    <property type="match status" value="1"/>
</dbReference>
<evidence type="ECO:0000256" key="1">
    <source>
        <dbReference type="SAM" id="MobiDB-lite"/>
    </source>
</evidence>
<dbReference type="EMBL" id="AP003562">
    <property type="protein sequence ID" value="BAD73581.1"/>
    <property type="molecule type" value="Genomic_DNA"/>
</dbReference>
<protein>
    <submittedName>
        <fullName evidence="2">Zinc-binding protein-like</fullName>
    </submittedName>
</protein>
<feature type="region of interest" description="Disordered" evidence="1">
    <location>
        <begin position="130"/>
        <end position="152"/>
    </location>
</feature>
<dbReference type="Pfam" id="PF04640">
    <property type="entry name" value="PLATZ"/>
    <property type="match status" value="1"/>
</dbReference>
<reference evidence="2" key="1">
    <citation type="journal article" date="2002" name="Nature">
        <title>The genome sequence and structure of rice chromosome 1.</title>
        <authorList>
            <person name="Sasaki T."/>
            <person name="Matsumoto T."/>
            <person name="Yamamoto K."/>
            <person name="Sakata K."/>
            <person name="Baba T."/>
            <person name="Katayose Y."/>
            <person name="Wu J."/>
            <person name="Niimura Y."/>
            <person name="Cheng Z."/>
            <person name="Nagamura Y."/>
            <person name="Antonio B.A."/>
            <person name="Kanamori H."/>
            <person name="Hosokawa S."/>
            <person name="Masukawa M."/>
            <person name="Arikawa K."/>
            <person name="Chiden Y."/>
            <person name="Hayashi M."/>
            <person name="Okamoto M."/>
            <person name="Ando T."/>
            <person name="Aoki H."/>
            <person name="Arita K."/>
            <person name="Hamada M."/>
            <person name="Harada C."/>
            <person name="Hijishita S."/>
            <person name="Honda M."/>
            <person name="Ichikawa Y."/>
            <person name="Idonuma A."/>
            <person name="Iijima M."/>
            <person name="Ikeda M."/>
            <person name="Ikeno M."/>
            <person name="Itoh S."/>
            <person name="Itoh T."/>
            <person name="Itoh Y."/>
            <person name="Itoh Y."/>
            <person name="Iwabuchi A."/>
            <person name="Kamiya K."/>
            <person name="Karasawa W."/>
            <person name="Katagiri S."/>
            <person name="Kikuta A."/>
            <person name="Kobayashi N."/>
            <person name="Kono I."/>
            <person name="Machita K."/>
            <person name="Maehara T."/>
            <person name="Mizuno H."/>
            <person name="Mizubayashi T."/>
            <person name="Mukai Y."/>
            <person name="Nagasaki H."/>
            <person name="Nakashima M."/>
            <person name="Nakama Y."/>
            <person name="Nakamichi Y."/>
            <person name="Nakamura M."/>
            <person name="Namiki N."/>
            <person name="Negishi M."/>
            <person name="Ohta I."/>
            <person name="Ono N."/>
            <person name="Saji S."/>
            <person name="Sakai K."/>
            <person name="Shibata M."/>
            <person name="Shimokawa T."/>
            <person name="Shomura A."/>
            <person name="Song J."/>
            <person name="Takazaki Y."/>
            <person name="Terasawa K."/>
            <person name="Tsuji K."/>
            <person name="Waki K."/>
            <person name="Yamagata H."/>
            <person name="Yamane H."/>
            <person name="Yoshiki S."/>
            <person name="Yoshihara R."/>
            <person name="Yukawa K."/>
            <person name="Zhong H."/>
            <person name="Iwama H."/>
            <person name="Endo T."/>
            <person name="Ito H."/>
            <person name="Hahn J.H."/>
            <person name="Kim H.I."/>
            <person name="Eun M.Y."/>
            <person name="Yano M."/>
            <person name="Jiang J."/>
            <person name="Gojobori T."/>
        </authorList>
    </citation>
    <scope>NUCLEOTIDE SEQUENCE [LARGE SCALE GENOMIC DNA]</scope>
</reference>
<name>Q5QLY9_ORYSJ</name>
<organism evidence="2">
    <name type="scientific">Oryza sativa subsp. japonica</name>
    <name type="common">Rice</name>
    <dbReference type="NCBI Taxonomy" id="39947"/>
    <lineage>
        <taxon>Eukaryota</taxon>
        <taxon>Viridiplantae</taxon>
        <taxon>Streptophyta</taxon>
        <taxon>Embryophyta</taxon>
        <taxon>Tracheophyta</taxon>
        <taxon>Spermatophyta</taxon>
        <taxon>Magnoliopsida</taxon>
        <taxon>Liliopsida</taxon>
        <taxon>Poales</taxon>
        <taxon>Poaceae</taxon>
        <taxon>BOP clade</taxon>
        <taxon>Oryzoideae</taxon>
        <taxon>Oryzeae</taxon>
        <taxon>Oryzinae</taxon>
        <taxon>Oryza</taxon>
        <taxon>Oryza sativa</taxon>
    </lineage>
</organism>
<dbReference type="Proteomes" id="UP000817658">
    <property type="component" value="Chromosome 1"/>
</dbReference>
<dbReference type="PANTHER" id="PTHR31065:SF7">
    <property type="entry name" value="OS01G0517800 PROTEIN"/>
    <property type="match status" value="1"/>
</dbReference>